<accession>A0A0E0AHI3</accession>
<reference evidence="1" key="2">
    <citation type="submission" date="2018-05" db="EMBL/GenBank/DDBJ databases">
        <title>OgluRS3 (Oryza glumaepatula Reference Sequence Version 3).</title>
        <authorList>
            <person name="Zhang J."/>
            <person name="Kudrna D."/>
            <person name="Lee S."/>
            <person name="Talag J."/>
            <person name="Welchert J."/>
            <person name="Wing R.A."/>
        </authorList>
    </citation>
    <scope>NUCLEOTIDE SEQUENCE [LARGE SCALE GENOMIC DNA]</scope>
</reference>
<dbReference type="HOGENOM" id="CLU_199318_0_0_1"/>
<proteinExistence type="predicted"/>
<dbReference type="AlphaFoldDB" id="A0A0E0AHI3"/>
<name>A0A0E0AHI3_9ORYZ</name>
<dbReference type="EnsemblPlants" id="OGLUM07G07550.1">
    <property type="protein sequence ID" value="OGLUM07G07550.1"/>
    <property type="gene ID" value="OGLUM07G07550"/>
</dbReference>
<sequence>MARTPGTRREIGSGGSATTVPTMIIHMHRWYSLRMILQWQWFSRKILCIPDNLGILSHPTFQFGHSGGTIFLFSIF</sequence>
<reference evidence="1" key="1">
    <citation type="submission" date="2015-04" db="UniProtKB">
        <authorList>
            <consortium name="EnsemblPlants"/>
        </authorList>
    </citation>
    <scope>IDENTIFICATION</scope>
</reference>
<evidence type="ECO:0000313" key="2">
    <source>
        <dbReference type="Proteomes" id="UP000026961"/>
    </source>
</evidence>
<organism evidence="1">
    <name type="scientific">Oryza glumipatula</name>
    <dbReference type="NCBI Taxonomy" id="40148"/>
    <lineage>
        <taxon>Eukaryota</taxon>
        <taxon>Viridiplantae</taxon>
        <taxon>Streptophyta</taxon>
        <taxon>Embryophyta</taxon>
        <taxon>Tracheophyta</taxon>
        <taxon>Spermatophyta</taxon>
        <taxon>Magnoliopsida</taxon>
        <taxon>Liliopsida</taxon>
        <taxon>Poales</taxon>
        <taxon>Poaceae</taxon>
        <taxon>BOP clade</taxon>
        <taxon>Oryzoideae</taxon>
        <taxon>Oryzeae</taxon>
        <taxon>Oryzinae</taxon>
        <taxon>Oryza</taxon>
    </lineage>
</organism>
<protein>
    <submittedName>
        <fullName evidence="1">Uncharacterized protein</fullName>
    </submittedName>
</protein>
<dbReference type="Proteomes" id="UP000026961">
    <property type="component" value="Chromosome 7"/>
</dbReference>
<dbReference type="Gramene" id="OGLUM07G07550.1">
    <property type="protein sequence ID" value="OGLUM07G07550.1"/>
    <property type="gene ID" value="OGLUM07G07550"/>
</dbReference>
<evidence type="ECO:0000313" key="1">
    <source>
        <dbReference type="EnsemblPlants" id="OGLUM07G07550.1"/>
    </source>
</evidence>
<keyword evidence="2" id="KW-1185">Reference proteome</keyword>